<sequence>MIHLQSIYATDYIKVEINTKKEYVEITWLQQHTSTIFRKELSLIVSYADEYDITRILYDVRERSYLEIADQNWVMKEIVPLLNGENLKLAYLVNPISLVSMDVYRVQDALVANSKIRSSINVEVFLTKEDAQRWLFS</sequence>
<dbReference type="AlphaFoldDB" id="A0A7L7L322"/>
<keyword evidence="2" id="KW-1185">Reference proteome</keyword>
<evidence type="ECO:0000313" key="2">
    <source>
        <dbReference type="Proteomes" id="UP000514509"/>
    </source>
</evidence>
<dbReference type="KEGG" id="add:HUW48_02535"/>
<dbReference type="Proteomes" id="UP000514509">
    <property type="component" value="Chromosome"/>
</dbReference>
<dbReference type="RefSeq" id="WP_182414177.1">
    <property type="nucleotide sequence ID" value="NZ_CP055153.1"/>
</dbReference>
<organism evidence="1 2">
    <name type="scientific">Adhaeribacter radiodurans</name>
    <dbReference type="NCBI Taxonomy" id="2745197"/>
    <lineage>
        <taxon>Bacteria</taxon>
        <taxon>Pseudomonadati</taxon>
        <taxon>Bacteroidota</taxon>
        <taxon>Cytophagia</taxon>
        <taxon>Cytophagales</taxon>
        <taxon>Hymenobacteraceae</taxon>
        <taxon>Adhaeribacter</taxon>
    </lineage>
</organism>
<dbReference type="EMBL" id="CP055153">
    <property type="protein sequence ID" value="QMU26975.1"/>
    <property type="molecule type" value="Genomic_DNA"/>
</dbReference>
<gene>
    <name evidence="1" type="ORF">HUW48_02535</name>
</gene>
<evidence type="ECO:0008006" key="3">
    <source>
        <dbReference type="Google" id="ProtNLM"/>
    </source>
</evidence>
<evidence type="ECO:0000313" key="1">
    <source>
        <dbReference type="EMBL" id="QMU26975.1"/>
    </source>
</evidence>
<name>A0A7L7L322_9BACT</name>
<reference evidence="1 2" key="1">
    <citation type="submission" date="2020-08" db="EMBL/GenBank/DDBJ databases">
        <title>Adhaeribacter dokdonensis sp. nov., isolated from the rhizosphere of Elymus tsukushiensis, a plant native to the Dokdo Islands, Republic of Korea.</title>
        <authorList>
            <person name="Ghim S.Y."/>
        </authorList>
    </citation>
    <scope>NUCLEOTIDE SEQUENCE [LARGE SCALE GENOMIC DNA]</scope>
    <source>
        <strain evidence="1 2">KUDC8001</strain>
    </source>
</reference>
<protein>
    <recommendedName>
        <fullName evidence="3">STAS/SEC14 domain-containing protein</fullName>
    </recommendedName>
</protein>
<proteinExistence type="predicted"/>
<accession>A0A7L7L322</accession>